<feature type="domain" description="Aminotransferase class V" evidence="11">
    <location>
        <begin position="4"/>
        <end position="364"/>
    </location>
</feature>
<comment type="cofactor">
    <cofactor evidence="1 10">
        <name>pyridoxal 5'-phosphate</name>
        <dbReference type="ChEBI" id="CHEBI:597326"/>
    </cofactor>
</comment>
<comment type="caution">
    <text evidence="12">The sequence shown here is derived from an EMBL/GenBank/DDBJ whole genome shotgun (WGS) entry which is preliminary data.</text>
</comment>
<dbReference type="EMBL" id="AVBG01000012">
    <property type="protein sequence ID" value="KGP90438.1"/>
    <property type="molecule type" value="Genomic_DNA"/>
</dbReference>
<dbReference type="GO" id="GO:0031071">
    <property type="term" value="F:cysteine desulfurase activity"/>
    <property type="evidence" value="ECO:0007669"/>
    <property type="project" value="UniProtKB-EC"/>
</dbReference>
<dbReference type="SUPFAM" id="SSF53383">
    <property type="entry name" value="PLP-dependent transferases"/>
    <property type="match status" value="1"/>
</dbReference>
<keyword evidence="8" id="KW-0411">Iron-sulfur</keyword>
<dbReference type="PANTHER" id="PTHR11601">
    <property type="entry name" value="CYSTEINE DESULFURYLASE FAMILY MEMBER"/>
    <property type="match status" value="1"/>
</dbReference>
<evidence type="ECO:0000256" key="4">
    <source>
        <dbReference type="ARBA" id="ARBA00022679"/>
    </source>
</evidence>
<comment type="catalytic activity">
    <reaction evidence="9">
        <text>(sulfur carrier)-H + L-cysteine = (sulfur carrier)-SH + L-alanine</text>
        <dbReference type="Rhea" id="RHEA:43892"/>
        <dbReference type="Rhea" id="RHEA-COMP:14737"/>
        <dbReference type="Rhea" id="RHEA-COMP:14739"/>
        <dbReference type="ChEBI" id="CHEBI:29917"/>
        <dbReference type="ChEBI" id="CHEBI:35235"/>
        <dbReference type="ChEBI" id="CHEBI:57972"/>
        <dbReference type="ChEBI" id="CHEBI:64428"/>
        <dbReference type="EC" id="2.8.1.7"/>
    </reaction>
</comment>
<name>A0A0A2UUM6_9BACI</name>
<evidence type="ECO:0000256" key="10">
    <source>
        <dbReference type="RuleBase" id="RU004504"/>
    </source>
</evidence>
<keyword evidence="13" id="KW-1185">Reference proteome</keyword>
<dbReference type="Pfam" id="PF00266">
    <property type="entry name" value="Aminotran_5"/>
    <property type="match status" value="1"/>
</dbReference>
<dbReference type="GO" id="GO:0046872">
    <property type="term" value="F:metal ion binding"/>
    <property type="evidence" value="ECO:0007669"/>
    <property type="project" value="UniProtKB-KW"/>
</dbReference>
<organism evidence="12 13">
    <name type="scientific">Pontibacillus chungwhensis BH030062</name>
    <dbReference type="NCBI Taxonomy" id="1385513"/>
    <lineage>
        <taxon>Bacteria</taxon>
        <taxon>Bacillati</taxon>
        <taxon>Bacillota</taxon>
        <taxon>Bacilli</taxon>
        <taxon>Bacillales</taxon>
        <taxon>Bacillaceae</taxon>
        <taxon>Pontibacillus</taxon>
    </lineage>
</organism>
<evidence type="ECO:0000313" key="13">
    <source>
        <dbReference type="Proteomes" id="UP000030153"/>
    </source>
</evidence>
<dbReference type="Proteomes" id="UP000030153">
    <property type="component" value="Unassembled WGS sequence"/>
</dbReference>
<dbReference type="PIRSF" id="PIRSF005572">
    <property type="entry name" value="NifS"/>
    <property type="match status" value="1"/>
</dbReference>
<keyword evidence="4" id="KW-0808">Transferase</keyword>
<dbReference type="Gene3D" id="3.90.1150.10">
    <property type="entry name" value="Aspartate Aminotransferase, domain 1"/>
    <property type="match status" value="1"/>
</dbReference>
<dbReference type="PROSITE" id="PS00595">
    <property type="entry name" value="AA_TRANSFER_CLASS_5"/>
    <property type="match status" value="1"/>
</dbReference>
<dbReference type="InterPro" id="IPR015424">
    <property type="entry name" value="PyrdxlP-dep_Trfase"/>
</dbReference>
<dbReference type="InterPro" id="IPR000192">
    <property type="entry name" value="Aminotrans_V_dom"/>
</dbReference>
<keyword evidence="5" id="KW-0479">Metal-binding</keyword>
<keyword evidence="6" id="KW-0663">Pyridoxal phosphate</keyword>
<dbReference type="Gene3D" id="1.10.260.50">
    <property type="match status" value="1"/>
</dbReference>
<sequence>MNSIYFDHAATTPMRKEVIEAMVPVMEETFGNPSSVHSYGRKARKILDDARRTVSSFLNANEKDIIFTSGGTEADNLALIGGAKANQHNGKHIITTSIEHHAILHAAEHLESEGFDVTYLPVNESGRISMDDFKRELREDTILVSVMYVNNETGVIQPIAEMGALLEDHQALFHTDAVQAFGTMPIDVSALNVDMLTFSGHKINGPKGVGCLYAKEGILLEARQHGGEQERKRRPGTENTAAVAGLAKAVELVEEEQRARLTQYKLYKKIFMDTLKEQDVSFEVNGDRINLPTIVNVSFPGANVETLLTNFDLSGIAASSGSACTAGSIEPSHVLSAMFGEGNERTRNSIRFSFGLQNTEDNVREGAEKVASIVKRVTKTT</sequence>
<evidence type="ECO:0000256" key="8">
    <source>
        <dbReference type="ARBA" id="ARBA00023014"/>
    </source>
</evidence>
<dbReference type="AlphaFoldDB" id="A0A0A2UUM6"/>
<reference evidence="12 13" key="1">
    <citation type="submission" date="2013-08" db="EMBL/GenBank/DDBJ databases">
        <title>Genome of Pontibacillus chungwhensis.</title>
        <authorList>
            <person name="Wang Q."/>
            <person name="Wang G."/>
        </authorList>
    </citation>
    <scope>NUCLEOTIDE SEQUENCE [LARGE SCALE GENOMIC DNA]</scope>
    <source>
        <strain evidence="12 13">BH030062</strain>
    </source>
</reference>
<dbReference type="PANTHER" id="PTHR11601:SF34">
    <property type="entry name" value="CYSTEINE DESULFURASE"/>
    <property type="match status" value="1"/>
</dbReference>
<dbReference type="FunFam" id="3.40.640.10:FF:000084">
    <property type="entry name" value="IscS-like cysteine desulfurase"/>
    <property type="match status" value="1"/>
</dbReference>
<dbReference type="GO" id="GO:0051536">
    <property type="term" value="F:iron-sulfur cluster binding"/>
    <property type="evidence" value="ECO:0007669"/>
    <property type="project" value="UniProtKB-KW"/>
</dbReference>
<evidence type="ECO:0000256" key="6">
    <source>
        <dbReference type="ARBA" id="ARBA00022898"/>
    </source>
</evidence>
<dbReference type="NCBIfam" id="NF002806">
    <property type="entry name" value="PRK02948.1"/>
    <property type="match status" value="1"/>
</dbReference>
<dbReference type="InterPro" id="IPR016454">
    <property type="entry name" value="Cysteine_dSase"/>
</dbReference>
<dbReference type="eggNOG" id="COG1104">
    <property type="taxonomic scope" value="Bacteria"/>
</dbReference>
<dbReference type="OrthoDB" id="9808002at2"/>
<dbReference type="EC" id="2.8.1.7" evidence="3"/>
<evidence type="ECO:0000256" key="1">
    <source>
        <dbReference type="ARBA" id="ARBA00001933"/>
    </source>
</evidence>
<dbReference type="InterPro" id="IPR020578">
    <property type="entry name" value="Aminotrans_V_PyrdxlP_BS"/>
</dbReference>
<evidence type="ECO:0000256" key="5">
    <source>
        <dbReference type="ARBA" id="ARBA00022723"/>
    </source>
</evidence>
<dbReference type="Gene3D" id="3.40.640.10">
    <property type="entry name" value="Type I PLP-dependent aspartate aminotransferase-like (Major domain)"/>
    <property type="match status" value="1"/>
</dbReference>
<evidence type="ECO:0000256" key="2">
    <source>
        <dbReference type="ARBA" id="ARBA00006490"/>
    </source>
</evidence>
<comment type="similarity">
    <text evidence="2">Belongs to the class-V pyridoxal-phosphate-dependent aminotransferase family. NifS/IscS subfamily.</text>
</comment>
<keyword evidence="7" id="KW-0408">Iron</keyword>
<evidence type="ECO:0000256" key="9">
    <source>
        <dbReference type="ARBA" id="ARBA00050776"/>
    </source>
</evidence>
<dbReference type="InterPro" id="IPR015422">
    <property type="entry name" value="PyrdxlP-dep_Trfase_small"/>
</dbReference>
<dbReference type="RefSeq" id="WP_036785600.1">
    <property type="nucleotide sequence ID" value="NZ_AVBG01000012.1"/>
</dbReference>
<protein>
    <recommendedName>
        <fullName evidence="3">cysteine desulfurase</fullName>
        <ecNumber evidence="3">2.8.1.7</ecNumber>
    </recommendedName>
</protein>
<accession>A0A0A2UUM6</accession>
<proteinExistence type="inferred from homology"/>
<evidence type="ECO:0000256" key="3">
    <source>
        <dbReference type="ARBA" id="ARBA00012239"/>
    </source>
</evidence>
<evidence type="ECO:0000256" key="7">
    <source>
        <dbReference type="ARBA" id="ARBA00023004"/>
    </source>
</evidence>
<gene>
    <name evidence="12" type="ORF">N780_04655</name>
</gene>
<evidence type="ECO:0000313" key="12">
    <source>
        <dbReference type="EMBL" id="KGP90438.1"/>
    </source>
</evidence>
<dbReference type="STRING" id="1385513.N780_04655"/>
<evidence type="ECO:0000259" key="11">
    <source>
        <dbReference type="Pfam" id="PF00266"/>
    </source>
</evidence>
<dbReference type="InterPro" id="IPR015421">
    <property type="entry name" value="PyrdxlP-dep_Trfase_major"/>
</dbReference>